<dbReference type="Gene3D" id="3.40.30.10">
    <property type="entry name" value="Glutaredoxin"/>
    <property type="match status" value="1"/>
</dbReference>
<proteinExistence type="predicted"/>
<dbReference type="InterPro" id="IPR017937">
    <property type="entry name" value="Thioredoxin_CS"/>
</dbReference>
<evidence type="ECO:0000313" key="3">
    <source>
        <dbReference type="EMBL" id="KKS85363.1"/>
    </source>
</evidence>
<dbReference type="SUPFAM" id="SSF52833">
    <property type="entry name" value="Thioredoxin-like"/>
    <property type="match status" value="1"/>
</dbReference>
<dbReference type="Pfam" id="PF00085">
    <property type="entry name" value="Thioredoxin"/>
    <property type="match status" value="1"/>
</dbReference>
<dbReference type="STRING" id="1618446.UV61_C0018G0002"/>
<dbReference type="InterPro" id="IPR036249">
    <property type="entry name" value="Thioredoxin-like_sf"/>
</dbReference>
<name>A0A0G1FES7_9BACT</name>
<protein>
    <submittedName>
        <fullName evidence="3">Thioredoxin domain-containing protein</fullName>
    </submittedName>
</protein>
<feature type="region of interest" description="Disordered" evidence="1">
    <location>
        <begin position="29"/>
        <end position="52"/>
    </location>
</feature>
<comment type="caution">
    <text evidence="3">The sequence shown here is derived from an EMBL/GenBank/DDBJ whole genome shotgun (WGS) entry which is preliminary data.</text>
</comment>
<dbReference type="CDD" id="cd02947">
    <property type="entry name" value="TRX_family"/>
    <property type="match status" value="1"/>
</dbReference>
<dbReference type="PROSITE" id="PS51352">
    <property type="entry name" value="THIOREDOXIN_2"/>
    <property type="match status" value="1"/>
</dbReference>
<dbReference type="PROSITE" id="PS00194">
    <property type="entry name" value="THIOREDOXIN_1"/>
    <property type="match status" value="1"/>
</dbReference>
<dbReference type="InterPro" id="IPR013766">
    <property type="entry name" value="Thioredoxin_domain"/>
</dbReference>
<dbReference type="EMBL" id="LCFD01000018">
    <property type="protein sequence ID" value="KKS85363.1"/>
    <property type="molecule type" value="Genomic_DNA"/>
</dbReference>
<organism evidence="3 4">
    <name type="scientific">Candidatus Gottesmanbacteria bacterium GW2011_GWB1_43_11</name>
    <dbReference type="NCBI Taxonomy" id="1618446"/>
    <lineage>
        <taxon>Bacteria</taxon>
        <taxon>Candidatus Gottesmaniibacteriota</taxon>
    </lineage>
</organism>
<evidence type="ECO:0000259" key="2">
    <source>
        <dbReference type="PROSITE" id="PS51352"/>
    </source>
</evidence>
<reference evidence="3 4" key="1">
    <citation type="journal article" date="2015" name="Nature">
        <title>rRNA introns, odd ribosomes, and small enigmatic genomes across a large radiation of phyla.</title>
        <authorList>
            <person name="Brown C.T."/>
            <person name="Hug L.A."/>
            <person name="Thomas B.C."/>
            <person name="Sharon I."/>
            <person name="Castelle C.J."/>
            <person name="Singh A."/>
            <person name="Wilkins M.J."/>
            <person name="Williams K.H."/>
            <person name="Banfield J.F."/>
        </authorList>
    </citation>
    <scope>NUCLEOTIDE SEQUENCE [LARGE SCALE GENOMIC DNA]</scope>
</reference>
<accession>A0A0G1FES7</accession>
<gene>
    <name evidence="3" type="ORF">UV61_C0018G0002</name>
</gene>
<evidence type="ECO:0000256" key="1">
    <source>
        <dbReference type="SAM" id="MobiDB-lite"/>
    </source>
</evidence>
<dbReference type="Proteomes" id="UP000034050">
    <property type="component" value="Unassembled WGS sequence"/>
</dbReference>
<feature type="domain" description="Thioredoxin" evidence="2">
    <location>
        <begin position="41"/>
        <end position="173"/>
    </location>
</feature>
<evidence type="ECO:0000313" key="4">
    <source>
        <dbReference type="Proteomes" id="UP000034050"/>
    </source>
</evidence>
<sequence length="173" mass="19213">MNKLLLPVMVVILLIGGVLVVNQFLSTSSGSPEINNEGSSQATSTPSGNQSTGDFVGQKLATNYYEFTQADYKRLREENRPLLLYFYANWCPTCAAQEPVMVEAMNKGVSNGMIALRVNYNDTATDATEKELAREFAITYQHTFVSLDKDGKKLDLVNGQQSEEELRDLFAQL</sequence>
<dbReference type="AlphaFoldDB" id="A0A0G1FES7"/>